<dbReference type="AlphaFoldDB" id="A0A229R9X1"/>
<dbReference type="Proteomes" id="UP000215223">
    <property type="component" value="Unassembled WGS sequence"/>
</dbReference>
<sequence length="73" mass="8201">MADKKAVAEVLADIERLSERLGDLKPEDRKKVAKPLKKLLLSYAAGDKDDEFDDLLFDAAVDKVFGFITDEIF</sequence>
<dbReference type="EMBL" id="NMQT01000225">
    <property type="protein sequence ID" value="OXM43279.1"/>
    <property type="molecule type" value="Genomic_DNA"/>
</dbReference>
<proteinExistence type="predicted"/>
<comment type="caution">
    <text evidence="1">The sequence shown here is derived from an EMBL/GenBank/DDBJ whole genome shotgun (WGS) entry which is preliminary data.</text>
</comment>
<name>A0A229R9X1_9PSEU</name>
<evidence type="ECO:0000313" key="1">
    <source>
        <dbReference type="EMBL" id="OXM43279.1"/>
    </source>
</evidence>
<gene>
    <name evidence="1" type="ORF">CFP71_41690</name>
</gene>
<evidence type="ECO:0000313" key="2">
    <source>
        <dbReference type="Proteomes" id="UP000215223"/>
    </source>
</evidence>
<accession>A0A229R9X1</accession>
<keyword evidence="2" id="KW-1185">Reference proteome</keyword>
<dbReference type="RefSeq" id="WP_093939382.1">
    <property type="nucleotide sequence ID" value="NZ_JBHUSO010000092.1"/>
</dbReference>
<reference evidence="1 2" key="1">
    <citation type="submission" date="2017-07" db="EMBL/GenBank/DDBJ databases">
        <title>Amycolatopsis thailandensis Genome sequencing and assembly.</title>
        <authorList>
            <person name="Kaur N."/>
            <person name="Mayilraj S."/>
        </authorList>
    </citation>
    <scope>NUCLEOTIDE SEQUENCE [LARGE SCALE GENOMIC DNA]</scope>
    <source>
        <strain evidence="1 2">JCM 16380</strain>
    </source>
</reference>
<protein>
    <submittedName>
        <fullName evidence="1">Uncharacterized protein</fullName>
    </submittedName>
</protein>
<organism evidence="1 2">
    <name type="scientific">Amycolatopsis thailandensis</name>
    <dbReference type="NCBI Taxonomy" id="589330"/>
    <lineage>
        <taxon>Bacteria</taxon>
        <taxon>Bacillati</taxon>
        <taxon>Actinomycetota</taxon>
        <taxon>Actinomycetes</taxon>
        <taxon>Pseudonocardiales</taxon>
        <taxon>Pseudonocardiaceae</taxon>
        <taxon>Amycolatopsis</taxon>
    </lineage>
</organism>